<organism evidence="2 3">
    <name type="scientific">Ditylenchus dipsaci</name>
    <dbReference type="NCBI Taxonomy" id="166011"/>
    <lineage>
        <taxon>Eukaryota</taxon>
        <taxon>Metazoa</taxon>
        <taxon>Ecdysozoa</taxon>
        <taxon>Nematoda</taxon>
        <taxon>Chromadorea</taxon>
        <taxon>Rhabditida</taxon>
        <taxon>Tylenchina</taxon>
        <taxon>Tylenchomorpha</taxon>
        <taxon>Sphaerularioidea</taxon>
        <taxon>Anguinidae</taxon>
        <taxon>Anguininae</taxon>
        <taxon>Ditylenchus</taxon>
    </lineage>
</organism>
<sequence>MTPSPQKAVNDNAIVATTSFSPTTTDAVCPKPQPQQRPATQTGQQPRKRKVVLMPRDPRLQTSHLNGATTSGVAPASRPPTLPITLQTPSSFSPSLAPIPKPVVANHAPAAAQMSSSSSTLATKPAPITLKPTANQSQPTAITNPNKPKRPRIQAPTKDGQQQHKQNATATKGGVSSSSYASATTYSQQQMSAENIQEYLRLASMLPSSSINEQTLAALREFQSRLFRDHYISHQLLHRSLLLPPTTNNMLNLVGARYLTAISTKHTHHWLATSLQVALPLNTSHPPNQDSLLHLDSLHFTFHTSAHPHPHTTAARDSVKTHPRDLLYPLSKLLPQATNLADHLISRLLFASRSKRPKPVKCKKPPLDHTSDNSSSSHINPTSNMQQANLLTQAQLQTHTQALQLEKLQQYLRQQHQQGQQSWMPLLAQQWSQQSSNVPLQSAGTSRKTTPHNGSMEQGLAEIARRFELQKLAFEQRSMKDQAGKRN</sequence>
<feature type="compositionally biased region" description="Polar residues" evidence="1">
    <location>
        <begin position="34"/>
        <end position="45"/>
    </location>
</feature>
<feature type="compositionally biased region" description="Polar residues" evidence="1">
    <location>
        <begin position="132"/>
        <end position="146"/>
    </location>
</feature>
<keyword evidence="2" id="KW-1185">Reference proteome</keyword>
<evidence type="ECO:0000313" key="2">
    <source>
        <dbReference type="Proteomes" id="UP000887574"/>
    </source>
</evidence>
<reference evidence="3" key="1">
    <citation type="submission" date="2022-11" db="UniProtKB">
        <authorList>
            <consortium name="WormBaseParasite"/>
        </authorList>
    </citation>
    <scope>IDENTIFICATION</scope>
</reference>
<feature type="compositionally biased region" description="Polar residues" evidence="1">
    <location>
        <begin position="1"/>
        <end position="26"/>
    </location>
</feature>
<feature type="compositionally biased region" description="Low complexity" evidence="1">
    <location>
        <begin position="108"/>
        <end position="122"/>
    </location>
</feature>
<feature type="region of interest" description="Disordered" evidence="1">
    <location>
        <begin position="434"/>
        <end position="455"/>
    </location>
</feature>
<feature type="region of interest" description="Disordered" evidence="1">
    <location>
        <begin position="355"/>
        <end position="382"/>
    </location>
</feature>
<evidence type="ECO:0000256" key="1">
    <source>
        <dbReference type="SAM" id="MobiDB-lite"/>
    </source>
</evidence>
<feature type="region of interest" description="Disordered" evidence="1">
    <location>
        <begin position="1"/>
        <end position="93"/>
    </location>
</feature>
<feature type="compositionally biased region" description="Polar residues" evidence="1">
    <location>
        <begin position="84"/>
        <end position="93"/>
    </location>
</feature>
<dbReference type="AlphaFoldDB" id="A0A915E8K4"/>
<protein>
    <submittedName>
        <fullName evidence="3">Uncharacterized protein</fullName>
    </submittedName>
</protein>
<evidence type="ECO:0000313" key="3">
    <source>
        <dbReference type="WBParaSite" id="jg3996"/>
    </source>
</evidence>
<name>A0A915E8K4_9BILA</name>
<feature type="compositionally biased region" description="Polar residues" evidence="1">
    <location>
        <begin position="60"/>
        <end position="72"/>
    </location>
</feature>
<feature type="compositionally biased region" description="Basic residues" evidence="1">
    <location>
        <begin position="355"/>
        <end position="364"/>
    </location>
</feature>
<dbReference type="WBParaSite" id="jg3996">
    <property type="protein sequence ID" value="jg3996"/>
    <property type="gene ID" value="jg3996"/>
</dbReference>
<feature type="region of interest" description="Disordered" evidence="1">
    <location>
        <begin position="108"/>
        <end position="181"/>
    </location>
</feature>
<feature type="compositionally biased region" description="Polar residues" evidence="1">
    <location>
        <begin position="159"/>
        <end position="170"/>
    </location>
</feature>
<feature type="compositionally biased region" description="Polar residues" evidence="1">
    <location>
        <begin position="372"/>
        <end position="382"/>
    </location>
</feature>
<dbReference type="Proteomes" id="UP000887574">
    <property type="component" value="Unplaced"/>
</dbReference>
<proteinExistence type="predicted"/>
<accession>A0A915E8K4</accession>